<evidence type="ECO:0000259" key="2">
    <source>
        <dbReference type="Pfam" id="PF00168"/>
    </source>
</evidence>
<accession>A0A8K1FMH2</accession>
<evidence type="ECO:0000256" key="1">
    <source>
        <dbReference type="SAM" id="MobiDB-lite"/>
    </source>
</evidence>
<evidence type="ECO:0000313" key="4">
    <source>
        <dbReference type="Proteomes" id="UP000794436"/>
    </source>
</evidence>
<organism evidence="3 4">
    <name type="scientific">Pythium oligandrum</name>
    <name type="common">Mycoparasitic fungus</name>
    <dbReference type="NCBI Taxonomy" id="41045"/>
    <lineage>
        <taxon>Eukaryota</taxon>
        <taxon>Sar</taxon>
        <taxon>Stramenopiles</taxon>
        <taxon>Oomycota</taxon>
        <taxon>Peronosporomycetes</taxon>
        <taxon>Pythiales</taxon>
        <taxon>Pythiaceae</taxon>
        <taxon>Pythium</taxon>
    </lineage>
</organism>
<dbReference type="Pfam" id="PF00168">
    <property type="entry name" value="C2"/>
    <property type="match status" value="1"/>
</dbReference>
<dbReference type="EMBL" id="SPLM01000038">
    <property type="protein sequence ID" value="TMW64862.1"/>
    <property type="molecule type" value="Genomic_DNA"/>
</dbReference>
<dbReference type="Proteomes" id="UP000794436">
    <property type="component" value="Unassembled WGS sequence"/>
</dbReference>
<dbReference type="PROSITE" id="PS50096">
    <property type="entry name" value="IQ"/>
    <property type="match status" value="1"/>
</dbReference>
<name>A0A8K1FMH2_PYTOL</name>
<reference evidence="3" key="1">
    <citation type="submission" date="2019-03" db="EMBL/GenBank/DDBJ databases">
        <title>Long read genome sequence of the mycoparasitic Pythium oligandrum ATCC 38472 isolated from sugarbeet rhizosphere.</title>
        <authorList>
            <person name="Gaulin E."/>
        </authorList>
    </citation>
    <scope>NUCLEOTIDE SEQUENCE</scope>
    <source>
        <strain evidence="3">ATCC 38472_TT</strain>
    </source>
</reference>
<evidence type="ECO:0000313" key="3">
    <source>
        <dbReference type="EMBL" id="TMW64862.1"/>
    </source>
</evidence>
<dbReference type="Gene3D" id="2.60.40.150">
    <property type="entry name" value="C2 domain"/>
    <property type="match status" value="1"/>
</dbReference>
<gene>
    <name evidence="3" type="ORF">Poli38472_009029</name>
</gene>
<dbReference type="AlphaFoldDB" id="A0A8K1FMH2"/>
<feature type="compositionally biased region" description="Low complexity" evidence="1">
    <location>
        <begin position="45"/>
        <end position="60"/>
    </location>
</feature>
<feature type="region of interest" description="Disordered" evidence="1">
    <location>
        <begin position="1"/>
        <end position="60"/>
    </location>
</feature>
<protein>
    <recommendedName>
        <fullName evidence="2">C2 domain-containing protein</fullName>
    </recommendedName>
</protein>
<feature type="domain" description="C2" evidence="2">
    <location>
        <begin position="128"/>
        <end position="204"/>
    </location>
</feature>
<dbReference type="OrthoDB" id="60800at2759"/>
<dbReference type="SUPFAM" id="SSF49562">
    <property type="entry name" value="C2 domain (Calcium/lipid-binding domain, CaLB)"/>
    <property type="match status" value="1"/>
</dbReference>
<sequence length="391" mass="44469">MAPPEPAFPRRHAHPYAKPAETMELPGTPPLELLDRASSCHRKSSSPLSTPSTTSSSMSNLNYLEEDLSVEERQERDTGAVVLQRNFRGYLARQRRAKLTSALGRPAELVISDVVNLEMLCDFRDVVSIYCNVRIMKKPFGPFMFQFTTAKSNNVNRPVWNDKFFVPMMSSKCEVVVTLIGVNTIGKLRFLGQAVAPLETGWERRQSNEISAPLSKWQFPVDETLLGLHRYVTGNVKCSVSPLTSRMTCMSGQFLVLPPNPPTRSSSFFQWTKKMMTPSTPAPMTPLPPETPSSTRKEMITQWGVLTDTHLHLFHHSSAHVLASLELSKLQLVQSSPRPRTKRSWLREPNQLYPLKVYCNETLYVLFVSTYAQQQQWAYRIDLHRRHLLVP</sequence>
<keyword evidence="4" id="KW-1185">Reference proteome</keyword>
<comment type="caution">
    <text evidence="3">The sequence shown here is derived from an EMBL/GenBank/DDBJ whole genome shotgun (WGS) entry which is preliminary data.</text>
</comment>
<proteinExistence type="predicted"/>
<dbReference type="InterPro" id="IPR035892">
    <property type="entry name" value="C2_domain_sf"/>
</dbReference>
<dbReference type="InterPro" id="IPR000008">
    <property type="entry name" value="C2_dom"/>
</dbReference>